<feature type="binding site" evidence="10 13">
    <location>
        <position position="31"/>
    </location>
    <ligand>
        <name>a divalent metal cation</name>
        <dbReference type="ChEBI" id="CHEBI:60240"/>
    </ligand>
</feature>
<comment type="cofactor">
    <cofactor evidence="4">
        <name>Zn(2+)</name>
        <dbReference type="ChEBI" id="CHEBI:29105"/>
    </cofactor>
</comment>
<dbReference type="NCBIfam" id="TIGR01163">
    <property type="entry name" value="rpe"/>
    <property type="match status" value="1"/>
</dbReference>
<evidence type="ECO:0000256" key="1">
    <source>
        <dbReference type="ARBA" id="ARBA00001782"/>
    </source>
</evidence>
<dbReference type="CDD" id="cd00429">
    <property type="entry name" value="RPE"/>
    <property type="match status" value="1"/>
</dbReference>
<evidence type="ECO:0000256" key="5">
    <source>
        <dbReference type="ARBA" id="ARBA00001954"/>
    </source>
</evidence>
<gene>
    <name evidence="10 15" type="primary">rpe</name>
    <name evidence="15" type="ORF">E7512_06355</name>
</gene>
<dbReference type="FunFam" id="3.20.20.70:FF:000004">
    <property type="entry name" value="Ribulose-phosphate 3-epimerase"/>
    <property type="match status" value="1"/>
</dbReference>
<feature type="binding site" evidence="14">
    <location>
        <position position="171"/>
    </location>
    <ligand>
        <name>substrate</name>
    </ligand>
</feature>
<comment type="similarity">
    <text evidence="6 10 11">Belongs to the ribulose-phosphate 3-epimerase family.</text>
</comment>
<dbReference type="PANTHER" id="PTHR11749">
    <property type="entry name" value="RIBULOSE-5-PHOSPHATE-3-EPIMERASE"/>
    <property type="match status" value="1"/>
</dbReference>
<keyword evidence="10 11" id="KW-0119">Carbohydrate metabolism</keyword>
<comment type="catalytic activity">
    <reaction evidence="1 10 11">
        <text>D-ribulose 5-phosphate = D-xylulose 5-phosphate</text>
        <dbReference type="Rhea" id="RHEA:13677"/>
        <dbReference type="ChEBI" id="CHEBI:57737"/>
        <dbReference type="ChEBI" id="CHEBI:58121"/>
        <dbReference type="EC" id="5.1.3.1"/>
    </reaction>
</comment>
<evidence type="ECO:0000256" key="10">
    <source>
        <dbReference type="HAMAP-Rule" id="MF_02227"/>
    </source>
</evidence>
<dbReference type="GO" id="GO:0005737">
    <property type="term" value="C:cytoplasm"/>
    <property type="evidence" value="ECO:0007669"/>
    <property type="project" value="UniProtKB-ARBA"/>
</dbReference>
<comment type="cofactor">
    <cofactor evidence="5">
        <name>Fe(2+)</name>
        <dbReference type="ChEBI" id="CHEBI:29033"/>
    </cofactor>
</comment>
<dbReference type="PROSITE" id="PS01086">
    <property type="entry name" value="RIBUL_P_3_EPIMER_2"/>
    <property type="match status" value="1"/>
</dbReference>
<comment type="function">
    <text evidence="10">Catalyzes the reversible epimerization of D-ribulose 5-phosphate to D-xylulose 5-phosphate.</text>
</comment>
<feature type="binding site" evidence="10 13">
    <location>
        <position position="64"/>
    </location>
    <ligand>
        <name>a divalent metal cation</name>
        <dbReference type="ChEBI" id="CHEBI:60240"/>
    </ligand>
</feature>
<protein>
    <recommendedName>
        <fullName evidence="7 10">Ribulose-phosphate 3-epimerase</fullName>
        <ecNumber evidence="7 10">5.1.3.1</ecNumber>
    </recommendedName>
</protein>
<evidence type="ECO:0000256" key="4">
    <source>
        <dbReference type="ARBA" id="ARBA00001947"/>
    </source>
</evidence>
<evidence type="ECO:0000256" key="14">
    <source>
        <dbReference type="PIRSR" id="PIRSR001461-3"/>
    </source>
</evidence>
<dbReference type="InterPro" id="IPR026019">
    <property type="entry name" value="Ribul_P_3_epim"/>
</dbReference>
<evidence type="ECO:0000256" key="7">
    <source>
        <dbReference type="ARBA" id="ARBA00013188"/>
    </source>
</evidence>
<dbReference type="AlphaFoldDB" id="A0A928Q4Q9"/>
<dbReference type="PIRSF" id="PIRSF001461">
    <property type="entry name" value="RPE"/>
    <property type="match status" value="1"/>
</dbReference>
<evidence type="ECO:0000256" key="13">
    <source>
        <dbReference type="PIRSR" id="PIRSR001461-2"/>
    </source>
</evidence>
<dbReference type="Gene3D" id="3.20.20.70">
    <property type="entry name" value="Aldolase class I"/>
    <property type="match status" value="1"/>
</dbReference>
<evidence type="ECO:0000313" key="15">
    <source>
        <dbReference type="EMBL" id="MBE6833190.1"/>
    </source>
</evidence>
<comment type="caution">
    <text evidence="10">Lacks conserved residue(s) required for the propagation of feature annotation.</text>
</comment>
<sequence length="212" mass="22741">MLVAPSMLASDFSHLADELKKITDGGADFVHLDVMDGAFVPNISFGAPVIAAMRPHTALPFDVHLMIRHPKKYVADFAKAGADIVSFHVECDDDPDEVIAEILSHGVKPAMVIKPNTPAESVFPYLDKLYLVLVMTVEPGFGGQSFMHGPLLKVRQIKEKNPSVLIEVDGGINAQTVLECARVGVDVCVAGTGIFKAEDPAAVIRQLQAAGR</sequence>
<comment type="cofactor">
    <cofactor evidence="10 13">
        <name>a divalent metal cation</name>
        <dbReference type="ChEBI" id="CHEBI:60240"/>
    </cofactor>
    <text evidence="10 13">Binds 1 divalent metal cation per subunit.</text>
</comment>
<feature type="binding site" evidence="10 14">
    <location>
        <position position="6"/>
    </location>
    <ligand>
        <name>substrate</name>
    </ligand>
</feature>
<feature type="binding site" evidence="10">
    <location>
        <begin position="169"/>
        <end position="171"/>
    </location>
    <ligand>
        <name>substrate</name>
    </ligand>
</feature>
<dbReference type="InterPro" id="IPR011060">
    <property type="entry name" value="RibuloseP-bd_barrel"/>
</dbReference>
<feature type="active site" description="Proton acceptor" evidence="10 12">
    <location>
        <position position="33"/>
    </location>
</feature>
<accession>A0A928Q4Q9</accession>
<proteinExistence type="inferred from homology"/>
<evidence type="ECO:0000256" key="2">
    <source>
        <dbReference type="ARBA" id="ARBA00001936"/>
    </source>
</evidence>
<feature type="binding site" evidence="10 13">
    <location>
        <position position="33"/>
    </location>
    <ligand>
        <name>a divalent metal cation</name>
        <dbReference type="ChEBI" id="CHEBI:60240"/>
    </ligand>
</feature>
<comment type="pathway">
    <text evidence="10">Carbohydrate degradation.</text>
</comment>
<dbReference type="GO" id="GO:0046872">
    <property type="term" value="F:metal ion binding"/>
    <property type="evidence" value="ECO:0007669"/>
    <property type="project" value="UniProtKB-UniRule"/>
</dbReference>
<keyword evidence="13" id="KW-0170">Cobalt</keyword>
<dbReference type="SUPFAM" id="SSF51366">
    <property type="entry name" value="Ribulose-phoshate binding barrel"/>
    <property type="match status" value="1"/>
</dbReference>
<dbReference type="Pfam" id="PF00834">
    <property type="entry name" value="Ribul_P_3_epim"/>
    <property type="match status" value="1"/>
</dbReference>
<comment type="cofactor">
    <cofactor evidence="2">
        <name>Mn(2+)</name>
        <dbReference type="ChEBI" id="CHEBI:29035"/>
    </cofactor>
</comment>
<reference evidence="15" key="1">
    <citation type="submission" date="2019-04" db="EMBL/GenBank/DDBJ databases">
        <title>Evolution of Biomass-Degrading Anaerobic Consortia Revealed by Metagenomics.</title>
        <authorList>
            <person name="Peng X."/>
        </authorList>
    </citation>
    <scope>NUCLEOTIDE SEQUENCE</scope>
    <source>
        <strain evidence="15">SIG551</strain>
    </source>
</reference>
<feature type="active site" description="Proton donor" evidence="10 12">
    <location>
        <position position="169"/>
    </location>
</feature>
<dbReference type="GO" id="GO:0006098">
    <property type="term" value="P:pentose-phosphate shunt"/>
    <property type="evidence" value="ECO:0007669"/>
    <property type="project" value="UniProtKB-UniRule"/>
</dbReference>
<dbReference type="Proteomes" id="UP000754750">
    <property type="component" value="Unassembled WGS sequence"/>
</dbReference>
<organism evidence="15 16">
    <name type="scientific">Faecalispora sporosphaeroides</name>
    <dbReference type="NCBI Taxonomy" id="1549"/>
    <lineage>
        <taxon>Bacteria</taxon>
        <taxon>Bacillati</taxon>
        <taxon>Bacillota</taxon>
        <taxon>Clostridia</taxon>
        <taxon>Eubacteriales</taxon>
        <taxon>Oscillospiraceae</taxon>
        <taxon>Faecalispora</taxon>
    </lineage>
</organism>
<comment type="cofactor">
    <cofactor evidence="3">
        <name>Co(2+)</name>
        <dbReference type="ChEBI" id="CHEBI:48828"/>
    </cofactor>
</comment>
<dbReference type="InterPro" id="IPR000056">
    <property type="entry name" value="Ribul_P_3_epim-like"/>
</dbReference>
<evidence type="ECO:0000256" key="9">
    <source>
        <dbReference type="ARBA" id="ARBA00023235"/>
    </source>
</evidence>
<keyword evidence="13" id="KW-0464">Manganese</keyword>
<feature type="binding site" evidence="10 14">
    <location>
        <position position="64"/>
    </location>
    <ligand>
        <name>substrate</name>
    </ligand>
</feature>
<dbReference type="PROSITE" id="PS01085">
    <property type="entry name" value="RIBUL_P_3_EPIMER_1"/>
    <property type="match status" value="1"/>
</dbReference>
<evidence type="ECO:0000313" key="16">
    <source>
        <dbReference type="Proteomes" id="UP000754750"/>
    </source>
</evidence>
<dbReference type="InterPro" id="IPR013785">
    <property type="entry name" value="Aldolase_TIM"/>
</dbReference>
<evidence type="ECO:0000256" key="6">
    <source>
        <dbReference type="ARBA" id="ARBA00009541"/>
    </source>
</evidence>
<dbReference type="EC" id="5.1.3.1" evidence="7 10"/>
<dbReference type="RefSeq" id="WP_326840239.1">
    <property type="nucleotide sequence ID" value="NZ_SVNY01000003.1"/>
</dbReference>
<evidence type="ECO:0000256" key="3">
    <source>
        <dbReference type="ARBA" id="ARBA00001941"/>
    </source>
</evidence>
<evidence type="ECO:0000256" key="11">
    <source>
        <dbReference type="PIRNR" id="PIRNR001461"/>
    </source>
</evidence>
<feature type="binding site" evidence="10 14">
    <location>
        <begin position="140"/>
        <end position="143"/>
    </location>
    <ligand>
        <name>substrate</name>
    </ligand>
</feature>
<dbReference type="HAMAP" id="MF_02227">
    <property type="entry name" value="RPE"/>
    <property type="match status" value="1"/>
</dbReference>
<dbReference type="GO" id="GO:0019323">
    <property type="term" value="P:pentose catabolic process"/>
    <property type="evidence" value="ECO:0007669"/>
    <property type="project" value="UniProtKB-UniRule"/>
</dbReference>
<keyword evidence="9 10" id="KW-0413">Isomerase</keyword>
<name>A0A928Q4Q9_9FIRM</name>
<evidence type="ECO:0000256" key="12">
    <source>
        <dbReference type="PIRSR" id="PIRSR001461-1"/>
    </source>
</evidence>
<comment type="caution">
    <text evidence="15">The sequence shown here is derived from an EMBL/GenBank/DDBJ whole genome shotgun (WGS) entry which is preliminary data.</text>
</comment>
<feature type="binding site" evidence="10 13">
    <location>
        <position position="169"/>
    </location>
    <ligand>
        <name>a divalent metal cation</name>
        <dbReference type="ChEBI" id="CHEBI:60240"/>
    </ligand>
</feature>
<feature type="binding site" evidence="14">
    <location>
        <begin position="191"/>
        <end position="192"/>
    </location>
    <ligand>
        <name>substrate</name>
    </ligand>
</feature>
<dbReference type="NCBIfam" id="NF004076">
    <property type="entry name" value="PRK05581.1-4"/>
    <property type="match status" value="1"/>
</dbReference>
<keyword evidence="13" id="KW-0862">Zinc</keyword>
<dbReference type="EMBL" id="SVNY01000003">
    <property type="protein sequence ID" value="MBE6833190.1"/>
    <property type="molecule type" value="Genomic_DNA"/>
</dbReference>
<dbReference type="GO" id="GO:0004750">
    <property type="term" value="F:D-ribulose-phosphate 3-epimerase activity"/>
    <property type="evidence" value="ECO:0007669"/>
    <property type="project" value="UniProtKB-UniRule"/>
</dbReference>
<evidence type="ECO:0000256" key="8">
    <source>
        <dbReference type="ARBA" id="ARBA00022723"/>
    </source>
</evidence>
<keyword evidence="8 10" id="KW-0479">Metal-binding</keyword>